<protein>
    <submittedName>
        <fullName evidence="2">Uncharacterized protein</fullName>
    </submittedName>
</protein>
<organism evidence="2 3">
    <name type="scientific">Bartonella choladocola</name>
    <dbReference type="NCBI Taxonomy" id="2750995"/>
    <lineage>
        <taxon>Bacteria</taxon>
        <taxon>Pseudomonadati</taxon>
        <taxon>Pseudomonadota</taxon>
        <taxon>Alphaproteobacteria</taxon>
        <taxon>Hyphomicrobiales</taxon>
        <taxon>Bartonellaceae</taxon>
        <taxon>Bartonella</taxon>
    </lineage>
</organism>
<dbReference type="Proteomes" id="UP000189632">
    <property type="component" value="Chromosome"/>
</dbReference>
<keyword evidence="3" id="KW-1185">Reference proteome</keyword>
<dbReference type="RefSeq" id="WP_077990234.1">
    <property type="nucleotide sequence ID" value="NZ_CAXUOT020000001.1"/>
</dbReference>
<evidence type="ECO:0000313" key="2">
    <source>
        <dbReference type="EMBL" id="AQT46167.1"/>
    </source>
</evidence>
<feature type="region of interest" description="Disordered" evidence="1">
    <location>
        <begin position="1"/>
        <end position="45"/>
    </location>
</feature>
<evidence type="ECO:0000256" key="1">
    <source>
        <dbReference type="SAM" id="MobiDB-lite"/>
    </source>
</evidence>
<evidence type="ECO:0000313" key="3">
    <source>
        <dbReference type="Proteomes" id="UP000189632"/>
    </source>
</evidence>
<dbReference type="EMBL" id="CP015625">
    <property type="protein sequence ID" value="AQT46167.1"/>
    <property type="molecule type" value="Genomic_DNA"/>
</dbReference>
<dbReference type="AlphaFoldDB" id="A0A1U9ME11"/>
<gene>
    <name evidence="2" type="ORF">BBC0122_000260</name>
</gene>
<feature type="compositionally biased region" description="Basic and acidic residues" evidence="1">
    <location>
        <begin position="32"/>
        <end position="42"/>
    </location>
</feature>
<sequence length="80" mass="9099">MEIDDGDFLSSFETDETGFFETDETGLSYPPRVRESGREIRPRRARTANRVISTSSPNSFIAHHNGTVNGRRRLKSAREI</sequence>
<proteinExistence type="predicted"/>
<feature type="compositionally biased region" description="Acidic residues" evidence="1">
    <location>
        <begin position="1"/>
        <end position="24"/>
    </location>
</feature>
<accession>A0A1U9ME11</accession>
<name>A0A1U9ME11_9HYPH</name>
<reference evidence="2 3" key="1">
    <citation type="submission" date="2016-11" db="EMBL/GenBank/DDBJ databases">
        <title>Comparative genomics of Bartonella apis.</title>
        <authorList>
            <person name="Engel P."/>
        </authorList>
    </citation>
    <scope>NUCLEOTIDE SEQUENCE [LARGE SCALE GENOMIC DNA]</scope>
    <source>
        <strain evidence="2 3">BBC0122</strain>
    </source>
</reference>
<dbReference type="KEGG" id="bapi:BBC0122_000260"/>